<reference evidence="2 3" key="1">
    <citation type="journal article" date="2015" name="Genome Biol.">
        <title>Comparative genomics of Steinernema reveals deeply conserved gene regulatory networks.</title>
        <authorList>
            <person name="Dillman A.R."/>
            <person name="Macchietto M."/>
            <person name="Porter C.F."/>
            <person name="Rogers A."/>
            <person name="Williams B."/>
            <person name="Antoshechkin I."/>
            <person name="Lee M.M."/>
            <person name="Goodwin Z."/>
            <person name="Lu X."/>
            <person name="Lewis E.E."/>
            <person name="Goodrich-Blair H."/>
            <person name="Stock S.P."/>
            <person name="Adams B.J."/>
            <person name="Sternberg P.W."/>
            <person name="Mortazavi A."/>
        </authorList>
    </citation>
    <scope>NUCLEOTIDE SEQUENCE [LARGE SCALE GENOMIC DNA]</scope>
    <source>
        <strain evidence="2 3">ALL</strain>
    </source>
</reference>
<proteinExistence type="predicted"/>
<dbReference type="EMBL" id="AZBU02000012">
    <property type="protein sequence ID" value="TKR59357.1"/>
    <property type="molecule type" value="Genomic_DNA"/>
</dbReference>
<sequence>MDLCTLPEKVKTTTATSSNTSSHITSTPSAKTFPTSTTLTSSTSHATLISTAPPPVPPNPQVSHANSVSYDHTKPALQILANTALNSGNVKNKLKEALNYSKEANFETA</sequence>
<evidence type="ECO:0000256" key="1">
    <source>
        <dbReference type="SAM" id="MobiDB-lite"/>
    </source>
</evidence>
<name>A0A4U5LTG1_STECR</name>
<comment type="caution">
    <text evidence="2">The sequence shown here is derived from an EMBL/GenBank/DDBJ whole genome shotgun (WGS) entry which is preliminary data.</text>
</comment>
<feature type="compositionally biased region" description="Low complexity" evidence="1">
    <location>
        <begin position="12"/>
        <end position="51"/>
    </location>
</feature>
<evidence type="ECO:0000313" key="3">
    <source>
        <dbReference type="Proteomes" id="UP000298663"/>
    </source>
</evidence>
<keyword evidence="3" id="KW-1185">Reference proteome</keyword>
<gene>
    <name evidence="2" type="ORF">L596_029041</name>
</gene>
<feature type="region of interest" description="Disordered" evidence="1">
    <location>
        <begin position="1"/>
        <end position="67"/>
    </location>
</feature>
<evidence type="ECO:0000313" key="2">
    <source>
        <dbReference type="EMBL" id="TKR59357.1"/>
    </source>
</evidence>
<organism evidence="2 3">
    <name type="scientific">Steinernema carpocapsae</name>
    <name type="common">Entomopathogenic nematode</name>
    <dbReference type="NCBI Taxonomy" id="34508"/>
    <lineage>
        <taxon>Eukaryota</taxon>
        <taxon>Metazoa</taxon>
        <taxon>Ecdysozoa</taxon>
        <taxon>Nematoda</taxon>
        <taxon>Chromadorea</taxon>
        <taxon>Rhabditida</taxon>
        <taxon>Tylenchina</taxon>
        <taxon>Panagrolaimomorpha</taxon>
        <taxon>Strongyloidoidea</taxon>
        <taxon>Steinernematidae</taxon>
        <taxon>Steinernema</taxon>
    </lineage>
</organism>
<dbReference type="AlphaFoldDB" id="A0A4U5LTG1"/>
<accession>A0A4U5LTG1</accession>
<dbReference type="Proteomes" id="UP000298663">
    <property type="component" value="Unassembled WGS sequence"/>
</dbReference>
<reference evidence="2 3" key="2">
    <citation type="journal article" date="2019" name="G3 (Bethesda)">
        <title>Hybrid Assembly of the Genome of the Entomopathogenic Nematode Steinernema carpocapsae Identifies the X-Chromosome.</title>
        <authorList>
            <person name="Serra L."/>
            <person name="Macchietto M."/>
            <person name="Macias-Munoz A."/>
            <person name="McGill C.J."/>
            <person name="Rodriguez I.M."/>
            <person name="Rodriguez B."/>
            <person name="Murad R."/>
            <person name="Mortazavi A."/>
        </authorList>
    </citation>
    <scope>NUCLEOTIDE SEQUENCE [LARGE SCALE GENOMIC DNA]</scope>
    <source>
        <strain evidence="2 3">ALL</strain>
    </source>
</reference>
<protein>
    <submittedName>
        <fullName evidence="2">Uncharacterized protein</fullName>
    </submittedName>
</protein>